<dbReference type="SFLD" id="SFLDS00003">
    <property type="entry name" value="Haloacid_Dehalogenase"/>
    <property type="match status" value="1"/>
</dbReference>
<comment type="caution">
    <text evidence="3">The sequence shown here is derived from an EMBL/GenBank/DDBJ whole genome shotgun (WGS) entry which is preliminary data.</text>
</comment>
<protein>
    <submittedName>
        <fullName evidence="3">5'-nucleotidase, lipoprotein e(P4) family</fullName>
    </submittedName>
</protein>
<organism evidence="3 4">
    <name type="scientific">Panacibacter microcysteis</name>
    <dbReference type="NCBI Taxonomy" id="2793269"/>
    <lineage>
        <taxon>Bacteria</taxon>
        <taxon>Pseudomonadati</taxon>
        <taxon>Bacteroidota</taxon>
        <taxon>Chitinophagia</taxon>
        <taxon>Chitinophagales</taxon>
        <taxon>Chitinophagaceae</taxon>
        <taxon>Panacibacter</taxon>
    </lineage>
</organism>
<dbReference type="SUPFAM" id="SSF56784">
    <property type="entry name" value="HAD-like"/>
    <property type="match status" value="1"/>
</dbReference>
<proteinExistence type="predicted"/>
<dbReference type="Gene3D" id="3.40.50.1000">
    <property type="entry name" value="HAD superfamily/HAD-like"/>
    <property type="match status" value="1"/>
</dbReference>
<dbReference type="RefSeq" id="WP_196992597.1">
    <property type="nucleotide sequence ID" value="NZ_JADWYR010000003.1"/>
</dbReference>
<evidence type="ECO:0000313" key="3">
    <source>
        <dbReference type="EMBL" id="MBG9378496.1"/>
    </source>
</evidence>
<dbReference type="Proteomes" id="UP000628448">
    <property type="component" value="Unassembled WGS sequence"/>
</dbReference>
<evidence type="ECO:0000256" key="1">
    <source>
        <dbReference type="ARBA" id="ARBA00022729"/>
    </source>
</evidence>
<dbReference type="InterPro" id="IPR006423">
    <property type="entry name" value="Lipo_e_P4"/>
</dbReference>
<dbReference type="PROSITE" id="PS51257">
    <property type="entry name" value="PROKAR_LIPOPROTEIN"/>
    <property type="match status" value="1"/>
</dbReference>
<feature type="signal peptide" evidence="2">
    <location>
        <begin position="1"/>
        <end position="21"/>
    </location>
</feature>
<dbReference type="EMBL" id="JADWYR010000003">
    <property type="protein sequence ID" value="MBG9378496.1"/>
    <property type="molecule type" value="Genomic_DNA"/>
</dbReference>
<dbReference type="InterPro" id="IPR036412">
    <property type="entry name" value="HAD-like_sf"/>
</dbReference>
<dbReference type="SFLD" id="SFLDG01125">
    <property type="entry name" value="C1.1:_Acid_Phosphatase_Like"/>
    <property type="match status" value="1"/>
</dbReference>
<dbReference type="InterPro" id="IPR023214">
    <property type="entry name" value="HAD_sf"/>
</dbReference>
<gene>
    <name evidence="3" type="ORF">I5907_19825</name>
</gene>
<dbReference type="GO" id="GO:0009279">
    <property type="term" value="C:cell outer membrane"/>
    <property type="evidence" value="ECO:0007669"/>
    <property type="project" value="InterPro"/>
</dbReference>
<dbReference type="CDD" id="cd07534">
    <property type="entry name" value="HAD_CAP"/>
    <property type="match status" value="1"/>
</dbReference>
<keyword evidence="3" id="KW-0449">Lipoprotein</keyword>
<name>A0A931H012_9BACT</name>
<evidence type="ECO:0000313" key="4">
    <source>
        <dbReference type="Proteomes" id="UP000628448"/>
    </source>
</evidence>
<keyword evidence="4" id="KW-1185">Reference proteome</keyword>
<dbReference type="PIRSF" id="PIRSF019271">
    <property type="entry name" value="Acid_Ptase_C"/>
    <property type="match status" value="1"/>
</dbReference>
<sequence>MNIRNSVLLICIIFTACVSQKAPSTAAPSIPVQSNLVADGKLFTAMYQQKAAEYKALCFQAYNIAQLRLDQFLTKQYTKPLAIVTDIDETVLDNSPYAVKQGLAGETFDEKSWNEWTSLANADTVPGACTFFRYAASKKVEVFYVTNRAESDRPQTLKNLQRYNFPNADDQHLLLLTNTSSKEPRRQSILQTHEIVMLCGDNLADLSVLYDDKKFDSRLKNTQILAAEFGNRFIVLPNPNYGDWENAFYNLDKSMSKDSIIRSRLIVY</sequence>
<dbReference type="NCBIfam" id="TIGR01533">
    <property type="entry name" value="lipo_e_P4"/>
    <property type="match status" value="1"/>
</dbReference>
<accession>A0A931H012</accession>
<feature type="chain" id="PRO_5037346293" evidence="2">
    <location>
        <begin position="22"/>
        <end position="268"/>
    </location>
</feature>
<reference evidence="3" key="1">
    <citation type="submission" date="2020-11" db="EMBL/GenBank/DDBJ databases">
        <title>Bacterial whole genome sequence for Panacibacter sp. DH6.</title>
        <authorList>
            <person name="Le V."/>
            <person name="Ko S."/>
            <person name="Ahn C.-Y."/>
            <person name="Oh H.-M."/>
        </authorList>
    </citation>
    <scope>NUCLEOTIDE SEQUENCE</scope>
    <source>
        <strain evidence="3">DH6</strain>
    </source>
</reference>
<dbReference type="InterPro" id="IPR005519">
    <property type="entry name" value="Acid_phosphat_B-like"/>
</dbReference>
<dbReference type="PANTHER" id="PTHR31284">
    <property type="entry name" value="ACID PHOSPHATASE-LIKE PROTEIN"/>
    <property type="match status" value="1"/>
</dbReference>
<dbReference type="Pfam" id="PF03767">
    <property type="entry name" value="Acid_phosphat_B"/>
    <property type="match status" value="1"/>
</dbReference>
<dbReference type="PANTHER" id="PTHR31284:SF10">
    <property type="entry name" value="ACID PHOSPHATASE-LIKE PROTEIN"/>
    <property type="match status" value="1"/>
</dbReference>
<keyword evidence="1 2" id="KW-0732">Signal</keyword>
<dbReference type="AlphaFoldDB" id="A0A931H012"/>
<evidence type="ECO:0000256" key="2">
    <source>
        <dbReference type="SAM" id="SignalP"/>
    </source>
</evidence>